<evidence type="ECO:0000313" key="2">
    <source>
        <dbReference type="Proteomes" id="UP000680865"/>
    </source>
</evidence>
<proteinExistence type="predicted"/>
<dbReference type="EMBL" id="BOQP01000008">
    <property type="protein sequence ID" value="GIM70223.1"/>
    <property type="molecule type" value="Genomic_DNA"/>
</dbReference>
<sequence>MFTTQPAGSEAEVHIHLTAFDADGGWTAPAMTTPLEPRERIAAAVPIAIELRELVLREAERGFRMAWYDRLRQVVDILETDDDPAEVLKYAGLAFDRISDFADFIIVRPDAEQTVAENERVRRLTGGLRELLHRRPGE</sequence>
<protein>
    <submittedName>
        <fullName evidence="1">Uncharacterized protein</fullName>
    </submittedName>
</protein>
<name>A0A919SFS5_9ACTN</name>
<dbReference type="Proteomes" id="UP000680865">
    <property type="component" value="Unassembled WGS sequence"/>
</dbReference>
<gene>
    <name evidence="1" type="ORF">Aco04nite_19140</name>
</gene>
<comment type="caution">
    <text evidence="1">The sequence shown here is derived from an EMBL/GenBank/DDBJ whole genome shotgun (WGS) entry which is preliminary data.</text>
</comment>
<reference evidence="1" key="1">
    <citation type="submission" date="2021-03" db="EMBL/GenBank/DDBJ databases">
        <title>Whole genome shotgun sequence of Actinoplanes consettensis NBRC 14913.</title>
        <authorList>
            <person name="Komaki H."/>
            <person name="Tamura T."/>
        </authorList>
    </citation>
    <scope>NUCLEOTIDE SEQUENCE</scope>
    <source>
        <strain evidence="1">NBRC 14913</strain>
    </source>
</reference>
<accession>A0A919SFS5</accession>
<dbReference type="AlphaFoldDB" id="A0A919SFS5"/>
<evidence type="ECO:0000313" key="1">
    <source>
        <dbReference type="EMBL" id="GIM70223.1"/>
    </source>
</evidence>
<organism evidence="1 2">
    <name type="scientific">Winogradskya consettensis</name>
    <dbReference type="NCBI Taxonomy" id="113560"/>
    <lineage>
        <taxon>Bacteria</taxon>
        <taxon>Bacillati</taxon>
        <taxon>Actinomycetota</taxon>
        <taxon>Actinomycetes</taxon>
        <taxon>Micromonosporales</taxon>
        <taxon>Micromonosporaceae</taxon>
        <taxon>Winogradskya</taxon>
    </lineage>
</organism>
<keyword evidence="2" id="KW-1185">Reference proteome</keyword>